<feature type="transmembrane region" description="Helical" evidence="2">
    <location>
        <begin position="239"/>
        <end position="260"/>
    </location>
</feature>
<dbReference type="Proteomes" id="UP000186583">
    <property type="component" value="Unassembled WGS sequence"/>
</dbReference>
<evidence type="ECO:0000313" key="4">
    <source>
        <dbReference type="Proteomes" id="UP000186583"/>
    </source>
</evidence>
<reference evidence="3 4" key="1">
    <citation type="submission" date="2016-11" db="EMBL/GenBank/DDBJ databases">
        <title>Draft Genome Assembly of Colletotrichum chlorophyti a pathogen of herbaceous plants.</title>
        <authorList>
            <person name="Gan P."/>
            <person name="Narusaka M."/>
            <person name="Tsushima A."/>
            <person name="Narusaka Y."/>
            <person name="Takano Y."/>
            <person name="Shirasu K."/>
        </authorList>
    </citation>
    <scope>NUCLEOTIDE SEQUENCE [LARGE SCALE GENOMIC DNA]</scope>
    <source>
        <strain evidence="3 4">NTL11</strain>
    </source>
</reference>
<sequence>MPVARQMSSDHDAAIEAILRKAADIPAGNASKPEGSSESKKWSTQCAKNIWEEWDADRSEDDEGARANIRKGIVSKQGTIVGDPQDAWGISIGVCKQYCGRDTLPMVFNFNRFASGSTSYLLPWLALTAQLPYETGSTGANIMSVCVGLGSPMLSTFSLMMTLFNKRWARKKFRRLIRNATGAMKERVLDAQVVVEEALQAPVRLSQRNAWLARLILLDKYTDWWTDVAESLKTTRRGVTLSLVAQLSVAAIAWILTVIGSINTKLGDTEEALVLSSGSLWIWLVRVGDGSRRRSGRDPQPIDETNEETGIEVANSDGSVALAHPSTRNVAVSPTSNFLPNPEPCIIENILLSSVAGHQRQQGPAFNYARSLTWLDFTDRLCGAFETAIQKTSNNAKLFSLQDYTRVEHTNISAACGLVEYVTNNKQTGSSTEGGETNANQPNGAPPNMNPRPIFEYPSLDEVSSDANAVFWRHVAFSIAMGLVLQWGTTGMAFYMSWSTVVTGLGCRSGSYFVYGVVASVACLTLLFSACLTHIALRGYQRDLKWHGGRPVVGSRATRCWGAAAVITRHFGQFLLIANTAWLLLISLWELVGFFDSCYCSGTELSKKDKGWILMFVGATVLKEDAQAAWGTGVAMGFVIILLSIAVFLLMSRKI</sequence>
<keyword evidence="2" id="KW-0472">Membrane</keyword>
<feature type="region of interest" description="Disordered" evidence="1">
    <location>
        <begin position="427"/>
        <end position="451"/>
    </location>
</feature>
<evidence type="ECO:0000256" key="2">
    <source>
        <dbReference type="SAM" id="Phobius"/>
    </source>
</evidence>
<keyword evidence="2" id="KW-0812">Transmembrane</keyword>
<dbReference type="OrthoDB" id="5392263at2759"/>
<feature type="region of interest" description="Disordered" evidence="1">
    <location>
        <begin position="290"/>
        <end position="310"/>
    </location>
</feature>
<feature type="transmembrane region" description="Helical" evidence="2">
    <location>
        <begin position="142"/>
        <end position="164"/>
    </location>
</feature>
<evidence type="ECO:0000256" key="1">
    <source>
        <dbReference type="SAM" id="MobiDB-lite"/>
    </source>
</evidence>
<protein>
    <submittedName>
        <fullName evidence="3">Uncharacterized protein</fullName>
    </submittedName>
</protein>
<feature type="transmembrane region" description="Helical" evidence="2">
    <location>
        <begin position="272"/>
        <end position="288"/>
    </location>
</feature>
<comment type="caution">
    <text evidence="3">The sequence shown here is derived from an EMBL/GenBank/DDBJ whole genome shotgun (WGS) entry which is preliminary data.</text>
</comment>
<feature type="transmembrane region" description="Helical" evidence="2">
    <location>
        <begin position="475"/>
        <end position="498"/>
    </location>
</feature>
<feature type="transmembrane region" description="Helical" evidence="2">
    <location>
        <begin position="574"/>
        <end position="595"/>
    </location>
</feature>
<feature type="compositionally biased region" description="Polar residues" evidence="1">
    <location>
        <begin position="427"/>
        <end position="443"/>
    </location>
</feature>
<dbReference type="EMBL" id="MPGH01000089">
    <property type="protein sequence ID" value="OLN87661.1"/>
    <property type="molecule type" value="Genomic_DNA"/>
</dbReference>
<evidence type="ECO:0000313" key="3">
    <source>
        <dbReference type="EMBL" id="OLN87661.1"/>
    </source>
</evidence>
<proteinExistence type="predicted"/>
<feature type="transmembrane region" description="Helical" evidence="2">
    <location>
        <begin position="628"/>
        <end position="651"/>
    </location>
</feature>
<keyword evidence="4" id="KW-1185">Reference proteome</keyword>
<feature type="transmembrane region" description="Helical" evidence="2">
    <location>
        <begin position="513"/>
        <end position="537"/>
    </location>
</feature>
<dbReference type="STRING" id="708187.A0A1Q8RTL0"/>
<organism evidence="3 4">
    <name type="scientific">Colletotrichum chlorophyti</name>
    <dbReference type="NCBI Taxonomy" id="708187"/>
    <lineage>
        <taxon>Eukaryota</taxon>
        <taxon>Fungi</taxon>
        <taxon>Dikarya</taxon>
        <taxon>Ascomycota</taxon>
        <taxon>Pezizomycotina</taxon>
        <taxon>Sordariomycetes</taxon>
        <taxon>Hypocreomycetidae</taxon>
        <taxon>Glomerellales</taxon>
        <taxon>Glomerellaceae</taxon>
        <taxon>Colletotrichum</taxon>
    </lineage>
</organism>
<accession>A0A1Q8RTL0</accession>
<keyword evidence="2" id="KW-1133">Transmembrane helix</keyword>
<dbReference type="AlphaFoldDB" id="A0A1Q8RTL0"/>
<name>A0A1Q8RTL0_9PEZI</name>
<gene>
    <name evidence="3" type="ORF">CCHL11_05621</name>
</gene>